<name>A0A6N7L3C4_9ACTN</name>
<reference evidence="1 2" key="1">
    <citation type="submission" date="2019-09" db="EMBL/GenBank/DDBJ databases">
        <title>Genome Sequences of Streptomyces kaniharaensis ATCC 21070.</title>
        <authorList>
            <person name="Zhu W."/>
            <person name="De Crecy-Lagard V."/>
            <person name="Richards N.G."/>
        </authorList>
    </citation>
    <scope>NUCLEOTIDE SEQUENCE [LARGE SCALE GENOMIC DNA]</scope>
    <source>
        <strain evidence="1 2">SF-557</strain>
    </source>
</reference>
<keyword evidence="2" id="KW-1185">Reference proteome</keyword>
<accession>A0A6N7L3C4</accession>
<protein>
    <submittedName>
        <fullName evidence="1">Uncharacterized protein</fullName>
    </submittedName>
</protein>
<dbReference type="AlphaFoldDB" id="A0A6N7L3C4"/>
<dbReference type="EMBL" id="WBOF01000004">
    <property type="protein sequence ID" value="MQS17267.1"/>
    <property type="molecule type" value="Genomic_DNA"/>
</dbReference>
<proteinExistence type="predicted"/>
<dbReference type="OrthoDB" id="4159416at2"/>
<comment type="caution">
    <text evidence="1">The sequence shown here is derived from an EMBL/GenBank/DDBJ whole genome shotgun (WGS) entry which is preliminary data.</text>
</comment>
<dbReference type="RefSeq" id="WP_153469847.1">
    <property type="nucleotide sequence ID" value="NZ_WBOF01000004.1"/>
</dbReference>
<organism evidence="1 2">
    <name type="scientific">Streptomyces kaniharaensis</name>
    <dbReference type="NCBI Taxonomy" id="212423"/>
    <lineage>
        <taxon>Bacteria</taxon>
        <taxon>Bacillati</taxon>
        <taxon>Actinomycetota</taxon>
        <taxon>Actinomycetes</taxon>
        <taxon>Kitasatosporales</taxon>
        <taxon>Streptomycetaceae</taxon>
        <taxon>Streptomyces</taxon>
    </lineage>
</organism>
<gene>
    <name evidence="1" type="ORF">F7Q99_35090</name>
</gene>
<evidence type="ECO:0000313" key="2">
    <source>
        <dbReference type="Proteomes" id="UP000450000"/>
    </source>
</evidence>
<sequence>MPKPLSDIERHAQDAVLRATEDDLKHAFGALATTSTALPPELGATASRDLPPDTAAAWRAAFPVTLGAAHDVYPQVPAELRTDLRDALIEFFADSPEHPVPSAVTFIVTNDYDDGPAWNTYGATLHYGPHVTVEAPDFDRTFVADALIEIADDEQPYGTPSPVLFVPLHA</sequence>
<evidence type="ECO:0000313" key="1">
    <source>
        <dbReference type="EMBL" id="MQS17267.1"/>
    </source>
</evidence>
<dbReference type="Proteomes" id="UP000450000">
    <property type="component" value="Unassembled WGS sequence"/>
</dbReference>